<keyword evidence="2" id="KW-1185">Reference proteome</keyword>
<protein>
    <submittedName>
        <fullName evidence="1">Uncharacterized protein</fullName>
    </submittedName>
</protein>
<dbReference type="EMBL" id="JAKJXO020000015">
    <property type="protein sequence ID" value="KAL1595944.1"/>
    <property type="molecule type" value="Genomic_DNA"/>
</dbReference>
<sequence length="214" mass="23665">MNEPAMVPCSDAASAAEGTELRFGIVCPACGLSWRARELGKRFSKTLRKMPSVSLNRAVHLAPVEGRLRKSRSTLVLGNKRIVTPPGAALPKQAEYVAVKFSGVNCTCGAVINVESAFCFQIVGEQGSERERRQKEFWGLWVQKGDSVGWTTTSELKEKGHGTPMLRLGKVEPENEDEGVTWKVEHPNPLRSAPVVDKMARDSWEEICDREGWV</sequence>
<accession>A0ABR3QUV3</accession>
<gene>
    <name evidence="1" type="ORF">SLS60_009634</name>
</gene>
<name>A0ABR3QUV3_9PLEO</name>
<dbReference type="Proteomes" id="UP001521785">
    <property type="component" value="Unassembled WGS sequence"/>
</dbReference>
<proteinExistence type="predicted"/>
<evidence type="ECO:0000313" key="1">
    <source>
        <dbReference type="EMBL" id="KAL1595944.1"/>
    </source>
</evidence>
<comment type="caution">
    <text evidence="1">The sequence shown here is derived from an EMBL/GenBank/DDBJ whole genome shotgun (WGS) entry which is preliminary data.</text>
</comment>
<evidence type="ECO:0000313" key="2">
    <source>
        <dbReference type="Proteomes" id="UP001521785"/>
    </source>
</evidence>
<organism evidence="1 2">
    <name type="scientific">Paraconiothyrium brasiliense</name>
    <dbReference type="NCBI Taxonomy" id="300254"/>
    <lineage>
        <taxon>Eukaryota</taxon>
        <taxon>Fungi</taxon>
        <taxon>Dikarya</taxon>
        <taxon>Ascomycota</taxon>
        <taxon>Pezizomycotina</taxon>
        <taxon>Dothideomycetes</taxon>
        <taxon>Pleosporomycetidae</taxon>
        <taxon>Pleosporales</taxon>
        <taxon>Massarineae</taxon>
        <taxon>Didymosphaeriaceae</taxon>
        <taxon>Paraconiothyrium</taxon>
    </lineage>
</organism>
<reference evidence="1 2" key="1">
    <citation type="submission" date="2024-02" db="EMBL/GenBank/DDBJ databases">
        <title>De novo assembly and annotation of 12 fungi associated with fruit tree decline syndrome in Ontario, Canada.</title>
        <authorList>
            <person name="Sulman M."/>
            <person name="Ellouze W."/>
            <person name="Ilyukhin E."/>
        </authorList>
    </citation>
    <scope>NUCLEOTIDE SEQUENCE [LARGE SCALE GENOMIC DNA]</scope>
    <source>
        <strain evidence="1 2">M42-189</strain>
    </source>
</reference>